<comment type="subcellular location">
    <subcellularLocation>
        <location evidence="1">Cytoplasm</location>
    </subcellularLocation>
</comment>
<name>A0A9D3N059_9TELE</name>
<dbReference type="GO" id="GO:0030496">
    <property type="term" value="C:midbody"/>
    <property type="evidence" value="ECO:0007669"/>
    <property type="project" value="TreeGrafter"/>
</dbReference>
<keyword evidence="2" id="KW-0963">Cytoplasm</keyword>
<dbReference type="PANTHER" id="PTHR31838">
    <property type="entry name" value="CENTROSOMAL PROTEIN OF 55 KDA"/>
    <property type="match status" value="1"/>
</dbReference>
<evidence type="ECO:0000256" key="5">
    <source>
        <dbReference type="SAM" id="MobiDB-lite"/>
    </source>
</evidence>
<gene>
    <name evidence="7" type="ORF">KOW79_022562</name>
</gene>
<accession>A0A9D3N059</accession>
<protein>
    <recommendedName>
        <fullName evidence="6">TSG101 and ALIX binding domain-containing protein</fullName>
    </recommendedName>
</protein>
<feature type="compositionally biased region" description="Polar residues" evidence="5">
    <location>
        <begin position="1"/>
        <end position="12"/>
    </location>
</feature>
<proteinExistence type="predicted"/>
<evidence type="ECO:0000256" key="1">
    <source>
        <dbReference type="ARBA" id="ARBA00004496"/>
    </source>
</evidence>
<evidence type="ECO:0000256" key="3">
    <source>
        <dbReference type="ARBA" id="ARBA00023054"/>
    </source>
</evidence>
<feature type="region of interest" description="Disordered" evidence="5">
    <location>
        <begin position="1"/>
        <end position="46"/>
    </location>
</feature>
<reference evidence="7 8" key="1">
    <citation type="submission" date="2021-06" db="EMBL/GenBank/DDBJ databases">
        <title>Chromosome-level genome assembly of the red-tail catfish (Hemibagrus wyckioides).</title>
        <authorList>
            <person name="Shao F."/>
        </authorList>
    </citation>
    <scope>NUCLEOTIDE SEQUENCE [LARGE SCALE GENOMIC DNA]</scope>
    <source>
        <strain evidence="7">EC202008001</strain>
        <tissue evidence="7">Blood</tissue>
    </source>
</reference>
<evidence type="ECO:0000256" key="2">
    <source>
        <dbReference type="ARBA" id="ARBA00022490"/>
    </source>
</evidence>
<evidence type="ECO:0000256" key="4">
    <source>
        <dbReference type="SAM" id="Coils"/>
    </source>
</evidence>
<dbReference type="Pfam" id="PF12180">
    <property type="entry name" value="EABR"/>
    <property type="match status" value="1"/>
</dbReference>
<feature type="domain" description="TSG101 and ALIX binding" evidence="6">
    <location>
        <begin position="135"/>
        <end position="159"/>
    </location>
</feature>
<dbReference type="GO" id="GO:0045184">
    <property type="term" value="P:establishment of protein localization"/>
    <property type="evidence" value="ECO:0007669"/>
    <property type="project" value="TreeGrafter"/>
</dbReference>
<dbReference type="OrthoDB" id="8441172at2759"/>
<keyword evidence="8" id="KW-1185">Reference proteome</keyword>
<feature type="coiled-coil region" evidence="4">
    <location>
        <begin position="83"/>
        <end position="270"/>
    </location>
</feature>
<dbReference type="AlphaFoldDB" id="A0A9D3N059"/>
<sequence length="339" mass="39031">MASKLSGHSRSFSDGDIDQLRKEKAHLRNTLDEVSDQQGAPPHSQDTQVYLERILALETLRERNSQQILAKDQEIASLWQMLRSDSAEVVSSLQNQVRQLRAEAEVRETLFQSLQQETEEMKEKLEAVLGNASKALEKNQQWLEYDQQREAYVTALLAQKYQLEQELNKALLEKEIERDTAEQEVEILQCYEKLEREQQKVQQLLTENHQMEKELVEEKLKSAELQQQIQLSAKDLEDKERDNQHIQSQLKGALKELRRALKKVETFNSERAQRETASSVSGAYPELERVHKESPKCSSSSPGALLDNSFLECPNCGVQYPSSGHRELLIHIDLCFDTN</sequence>
<dbReference type="GO" id="GO:0051896">
    <property type="term" value="P:regulation of phosphatidylinositol 3-kinase/protein kinase B signal transduction"/>
    <property type="evidence" value="ECO:0007669"/>
    <property type="project" value="InterPro"/>
</dbReference>
<evidence type="ECO:0000313" key="8">
    <source>
        <dbReference type="Proteomes" id="UP000824219"/>
    </source>
</evidence>
<dbReference type="GO" id="GO:0000281">
    <property type="term" value="P:mitotic cytokinesis"/>
    <property type="evidence" value="ECO:0007669"/>
    <property type="project" value="InterPro"/>
</dbReference>
<dbReference type="InterPro" id="IPR038926">
    <property type="entry name" value="CEP55"/>
</dbReference>
<dbReference type="PANTHER" id="PTHR31838:SF1">
    <property type="entry name" value="CENTROSOMAL PROTEIN OF 55 KDA"/>
    <property type="match status" value="1"/>
</dbReference>
<dbReference type="InterPro" id="IPR022008">
    <property type="entry name" value="EABR"/>
</dbReference>
<dbReference type="GO" id="GO:0005737">
    <property type="term" value="C:cytoplasm"/>
    <property type="evidence" value="ECO:0007669"/>
    <property type="project" value="UniProtKB-SubCell"/>
</dbReference>
<evidence type="ECO:0000313" key="7">
    <source>
        <dbReference type="EMBL" id="KAG7314066.1"/>
    </source>
</evidence>
<comment type="caution">
    <text evidence="7">The sequence shown here is derived from an EMBL/GenBank/DDBJ whole genome shotgun (WGS) entry which is preliminary data.</text>
</comment>
<keyword evidence="3 4" id="KW-0175">Coiled coil</keyword>
<organism evidence="7 8">
    <name type="scientific">Hemibagrus wyckioides</name>
    <dbReference type="NCBI Taxonomy" id="337641"/>
    <lineage>
        <taxon>Eukaryota</taxon>
        <taxon>Metazoa</taxon>
        <taxon>Chordata</taxon>
        <taxon>Craniata</taxon>
        <taxon>Vertebrata</taxon>
        <taxon>Euteleostomi</taxon>
        <taxon>Actinopterygii</taxon>
        <taxon>Neopterygii</taxon>
        <taxon>Teleostei</taxon>
        <taxon>Ostariophysi</taxon>
        <taxon>Siluriformes</taxon>
        <taxon>Bagridae</taxon>
        <taxon>Hemibagrus</taxon>
    </lineage>
</organism>
<evidence type="ECO:0000259" key="6">
    <source>
        <dbReference type="Pfam" id="PF12180"/>
    </source>
</evidence>
<dbReference type="EMBL" id="JAHKSW010000029">
    <property type="protein sequence ID" value="KAG7314066.1"/>
    <property type="molecule type" value="Genomic_DNA"/>
</dbReference>
<dbReference type="Gene3D" id="1.20.5.1180">
    <property type="entry name" value="Geminin coiled-coil domain"/>
    <property type="match status" value="1"/>
</dbReference>
<dbReference type="Proteomes" id="UP000824219">
    <property type="component" value="Linkage Group LG29"/>
</dbReference>